<reference evidence="15" key="1">
    <citation type="submission" date="2021-06" db="EMBL/GenBank/DDBJ databases">
        <authorList>
            <person name="Kallberg Y."/>
            <person name="Tangrot J."/>
            <person name="Rosling A."/>
        </authorList>
    </citation>
    <scope>NUCLEOTIDE SEQUENCE</scope>
    <source>
        <strain evidence="15">MT106</strain>
    </source>
</reference>
<gene>
    <name evidence="15" type="ORF">AGERDE_LOCUS9321</name>
</gene>
<evidence type="ECO:0000256" key="7">
    <source>
        <dbReference type="ARBA" id="ARBA00022927"/>
    </source>
</evidence>
<organism evidence="15 16">
    <name type="scientific">Ambispora gerdemannii</name>
    <dbReference type="NCBI Taxonomy" id="144530"/>
    <lineage>
        <taxon>Eukaryota</taxon>
        <taxon>Fungi</taxon>
        <taxon>Fungi incertae sedis</taxon>
        <taxon>Mucoromycota</taxon>
        <taxon>Glomeromycotina</taxon>
        <taxon>Glomeromycetes</taxon>
        <taxon>Archaeosporales</taxon>
        <taxon>Ambisporaceae</taxon>
        <taxon>Ambispora</taxon>
    </lineage>
</organism>
<dbReference type="GO" id="GO:0000139">
    <property type="term" value="C:Golgi membrane"/>
    <property type="evidence" value="ECO:0007669"/>
    <property type="project" value="UniProtKB-SubCell"/>
</dbReference>
<keyword evidence="16" id="KW-1185">Reference proteome</keyword>
<keyword evidence="10 13" id="KW-0472">Membrane</keyword>
<dbReference type="Proteomes" id="UP000789831">
    <property type="component" value="Unassembled WGS sequence"/>
</dbReference>
<feature type="region of interest" description="Disordered" evidence="12">
    <location>
        <begin position="287"/>
        <end position="315"/>
    </location>
</feature>
<keyword evidence="7" id="KW-0653">Protein transport</keyword>
<keyword evidence="5" id="KW-0813">Transport</keyword>
<evidence type="ECO:0000259" key="14">
    <source>
        <dbReference type="PROSITE" id="PS51380"/>
    </source>
</evidence>
<feature type="domain" description="EXS" evidence="14">
    <location>
        <begin position="35"/>
        <end position="259"/>
    </location>
</feature>
<evidence type="ECO:0000256" key="12">
    <source>
        <dbReference type="SAM" id="MobiDB-lite"/>
    </source>
</evidence>
<evidence type="ECO:0000256" key="4">
    <source>
        <dbReference type="ARBA" id="ARBA00020984"/>
    </source>
</evidence>
<evidence type="ECO:0000313" key="15">
    <source>
        <dbReference type="EMBL" id="CAG8605535.1"/>
    </source>
</evidence>
<dbReference type="Pfam" id="PF10191">
    <property type="entry name" value="COG7"/>
    <property type="match status" value="2"/>
</dbReference>
<feature type="compositionally biased region" description="Low complexity" evidence="12">
    <location>
        <begin position="303"/>
        <end position="314"/>
    </location>
</feature>
<feature type="compositionally biased region" description="Low complexity" evidence="12">
    <location>
        <begin position="287"/>
        <end position="296"/>
    </location>
</feature>
<evidence type="ECO:0000256" key="5">
    <source>
        <dbReference type="ARBA" id="ARBA00022448"/>
    </source>
</evidence>
<protein>
    <recommendedName>
        <fullName evidence="4">Conserved oligomeric Golgi complex subunit 7</fullName>
    </recommendedName>
    <alternativeName>
        <fullName evidence="11">Component of oligomeric Golgi complex 7</fullName>
    </alternativeName>
</protein>
<feature type="non-terminal residue" evidence="15">
    <location>
        <position position="1"/>
    </location>
</feature>
<proteinExistence type="inferred from homology"/>
<dbReference type="OrthoDB" id="249612at2759"/>
<evidence type="ECO:0000256" key="10">
    <source>
        <dbReference type="ARBA" id="ARBA00023136"/>
    </source>
</evidence>
<evidence type="ECO:0000256" key="6">
    <source>
        <dbReference type="ARBA" id="ARBA00022692"/>
    </source>
</evidence>
<dbReference type="PANTHER" id="PTHR21443:SF0">
    <property type="entry name" value="CONSERVED OLIGOMERIC GOLGI COMPLEX SUBUNIT 7"/>
    <property type="match status" value="1"/>
</dbReference>
<dbReference type="InterPro" id="IPR019335">
    <property type="entry name" value="COG7"/>
</dbReference>
<dbReference type="GO" id="GO:0017119">
    <property type="term" value="C:Golgi transport complex"/>
    <property type="evidence" value="ECO:0007669"/>
    <property type="project" value="InterPro"/>
</dbReference>
<evidence type="ECO:0000256" key="3">
    <source>
        <dbReference type="ARBA" id="ARBA00005831"/>
    </source>
</evidence>
<dbReference type="GO" id="GO:0006890">
    <property type="term" value="P:retrograde vesicle-mediated transport, Golgi to endoplasmic reticulum"/>
    <property type="evidence" value="ECO:0007669"/>
    <property type="project" value="TreeGrafter"/>
</dbReference>
<evidence type="ECO:0000256" key="8">
    <source>
        <dbReference type="ARBA" id="ARBA00022989"/>
    </source>
</evidence>
<feature type="transmembrane region" description="Helical" evidence="13">
    <location>
        <begin position="113"/>
        <end position="131"/>
    </location>
</feature>
<evidence type="ECO:0000313" key="16">
    <source>
        <dbReference type="Proteomes" id="UP000789831"/>
    </source>
</evidence>
<dbReference type="AlphaFoldDB" id="A0A9N9GG65"/>
<evidence type="ECO:0000256" key="13">
    <source>
        <dbReference type="SAM" id="Phobius"/>
    </source>
</evidence>
<comment type="subcellular location">
    <subcellularLocation>
        <location evidence="2">Golgi apparatus membrane</location>
        <topology evidence="2">Peripheral membrane protein</topology>
    </subcellularLocation>
    <subcellularLocation>
        <location evidence="1">Membrane</location>
        <topology evidence="1">Multi-pass membrane protein</topology>
    </subcellularLocation>
</comment>
<evidence type="ECO:0000256" key="11">
    <source>
        <dbReference type="ARBA" id="ARBA00031345"/>
    </source>
</evidence>
<comment type="similarity">
    <text evidence="3">Belongs to the COG7 family.</text>
</comment>
<comment type="caution">
    <text evidence="15">The sequence shown here is derived from an EMBL/GenBank/DDBJ whole genome shotgun (WGS) entry which is preliminary data.</text>
</comment>
<evidence type="ECO:0000256" key="1">
    <source>
        <dbReference type="ARBA" id="ARBA00004141"/>
    </source>
</evidence>
<sequence>MADILTSYAKVLGDLYVTGCILLFHNFEEAGIFSENRCWSYVIAPLFTSIPYIIRFRQCLSEYMKSNFHKKWHLFNTLKYASAFPVIVLSALQKRYDFATLDSDSATLGQSTLYNLWLFSVALNSVYAFYWDVEKDWGLQFFTSGSSHKSRLGRISLIIPNFKLRRTMHFKWPIIYYLAILIDFLLRFTWSLKLSSHLHVVTELEARVFLMECLEIGRRWLWMFFKMEKLWVHEQKTLGYELMSNVNTRKSITTKETPSISSPNSTVFAAFLEQDFDPKAWLNTRLKSTSSNTSSASKRRRSSTTTNIHSSSSTDLIHGEKLNRAQLSLLSGHTAELVEKLQYLNQEVSNRLERTIENVVKSMPNVISELEGLKEDTEKLKVNLSTVQQHLGDVEGNTGIALDRLRYLDLVKTRMEASRAVLREAENWSSLEAEASTIFASQDYQKASVRLQEAEKSLAIFQNTPEYEERRRLLTELQNQLEATVSPQVVAALNQHDIKVCQKFYVIFDQIGRKKAFCNYYYGSRKAPLVQLWQGSLVLEDRASLEGTANSNSNNDDDDNTKDFQKNTKFVDFLKKFYDECFVVLNEEYTWCGSVFPDANETLAALIENIFNSIKPPVTARLAELVDYYHDQCLPQIIEAFTVSENFGRKIEQMLQRSIQTPKLSHTVEVKWGQSVFEPFLIYQYDYAAYEKNYLIAMLKKILSSNIKTSTVDLSRVILDTSGKLFNLVDEGLSRCMEFTHGFGSVGLIETLNQFFETTIKEYFILLNKLRSECGLDLKESKQPNNNNSELFAKSSSGPAASNLSLDDDFDQDNLAHEDWSNFQIGLRLLATCRTFSEKLDSFEHKTAETLLKTNELIQSADINNEKTNTKLHWYEQRRPSFQEIPTSVGTSALISLLQESPLNSYQLRELISSLEENHATVKEDEEEKIEINNQKIRKEHLLFRSAIELLDQFIRGCQRFVFDTIFLPIVKHLSNISKMEVWKTAPESIKQRSVLNLEIPTFSLSPSEYITRIGEHLLTLPQQFEVYADDKSLAFSISSLPHNDDTDDFGDDDKIETMTITQKSAEPKLPSVSNLELDTITNIDQQENVKETITVTHAWITSIARGTMYALVEKILSIPQLSKHGTRQLLTDLGYLTNVLSALDISAVDELLQIYNMLEMEEGQ</sequence>
<keyword evidence="8 13" id="KW-1133">Transmembrane helix</keyword>
<keyword evidence="6 13" id="KW-0812">Transmembrane</keyword>
<dbReference type="PROSITE" id="PS51380">
    <property type="entry name" value="EXS"/>
    <property type="match status" value="1"/>
</dbReference>
<dbReference type="PANTHER" id="PTHR21443">
    <property type="entry name" value="CONSERVED OLIGOMERIC GOLGI COMPLEX COMPONENT 7"/>
    <property type="match status" value="1"/>
</dbReference>
<dbReference type="Gene3D" id="6.10.250.2790">
    <property type="match status" value="1"/>
</dbReference>
<dbReference type="Pfam" id="PF03124">
    <property type="entry name" value="EXS"/>
    <property type="match status" value="1"/>
</dbReference>
<name>A0A9N9GG65_9GLOM</name>
<evidence type="ECO:0000256" key="9">
    <source>
        <dbReference type="ARBA" id="ARBA00023034"/>
    </source>
</evidence>
<dbReference type="InterPro" id="IPR004342">
    <property type="entry name" value="EXS_C"/>
</dbReference>
<dbReference type="EMBL" id="CAJVPL010002282">
    <property type="protein sequence ID" value="CAG8605535.1"/>
    <property type="molecule type" value="Genomic_DNA"/>
</dbReference>
<evidence type="ECO:0000256" key="2">
    <source>
        <dbReference type="ARBA" id="ARBA00004395"/>
    </source>
</evidence>
<accession>A0A9N9GG65</accession>
<feature type="transmembrane region" description="Helical" evidence="13">
    <location>
        <begin position="77"/>
        <end position="93"/>
    </location>
</feature>
<dbReference type="GO" id="GO:0007030">
    <property type="term" value="P:Golgi organization"/>
    <property type="evidence" value="ECO:0007669"/>
    <property type="project" value="TreeGrafter"/>
</dbReference>
<feature type="transmembrane region" description="Helical" evidence="13">
    <location>
        <begin position="174"/>
        <end position="192"/>
    </location>
</feature>
<keyword evidence="9" id="KW-0333">Golgi apparatus</keyword>
<dbReference type="GO" id="GO:0006886">
    <property type="term" value="P:intracellular protein transport"/>
    <property type="evidence" value="ECO:0007669"/>
    <property type="project" value="InterPro"/>
</dbReference>